<dbReference type="EMBL" id="DQ368061">
    <property type="protein sequence ID" value="ABD04040.1"/>
    <property type="molecule type" value="mRNA"/>
</dbReference>
<feature type="chain" id="PRO_5004197137" evidence="10">
    <location>
        <begin position="33"/>
        <end position="598"/>
    </location>
</feature>
<proteinExistence type="evidence at transcript level"/>
<keyword evidence="3 9" id="KW-0812">Transmembrane</keyword>
<evidence type="ECO:0000256" key="1">
    <source>
        <dbReference type="ARBA" id="ARBA00004479"/>
    </source>
</evidence>
<comment type="subcellular location">
    <subcellularLocation>
        <location evidence="1">Membrane</location>
        <topology evidence="1">Single-pass type I membrane protein</topology>
    </subcellularLocation>
</comment>
<evidence type="ECO:0000256" key="9">
    <source>
        <dbReference type="SAM" id="Phobius"/>
    </source>
</evidence>
<gene>
    <name evidence="11" type="primary">AMA-1</name>
</gene>
<dbReference type="SMR" id="Q1WDM3"/>
<evidence type="ECO:0000256" key="2">
    <source>
        <dbReference type="ARBA" id="ARBA00007098"/>
    </source>
</evidence>
<keyword evidence="5 9" id="KW-1133">Transmembrane helix</keyword>
<organism evidence="11">
    <name type="scientific">Babesia gibsoni</name>
    <dbReference type="NCBI Taxonomy" id="33632"/>
    <lineage>
        <taxon>Eukaryota</taxon>
        <taxon>Sar</taxon>
        <taxon>Alveolata</taxon>
        <taxon>Apicomplexa</taxon>
        <taxon>Aconoidasida</taxon>
        <taxon>Piroplasmida</taxon>
        <taxon>Babesiidae</taxon>
        <taxon>Babesia</taxon>
    </lineage>
</organism>
<dbReference type="PRINTS" id="PR01361">
    <property type="entry name" value="MEROZOITESA"/>
</dbReference>
<dbReference type="Gene3D" id="3.50.4.10">
    <property type="entry name" value="Hepatocyte Growth Factor"/>
    <property type="match status" value="2"/>
</dbReference>
<evidence type="ECO:0000256" key="3">
    <source>
        <dbReference type="ARBA" id="ARBA00022692"/>
    </source>
</evidence>
<reference evidence="11" key="1">
    <citation type="journal article" date="2006" name="Exp. Parasitol.">
        <title>Babesia gibsoni: An apical membrane antigen-1 homologue and its antibody response in the infected dogs.</title>
        <authorList>
            <person name="Zhou J."/>
            <person name="Yang J."/>
            <person name="Zhang G."/>
            <person name="Nishikawa Y."/>
            <person name="Fujisaki K."/>
            <person name="Xuan X."/>
        </authorList>
    </citation>
    <scope>NUCLEOTIDE SEQUENCE</scope>
</reference>
<name>Q1WDM3_BABGI</name>
<dbReference type="InterPro" id="IPR003298">
    <property type="entry name" value="Apmem_Ag1"/>
</dbReference>
<evidence type="ECO:0000313" key="11">
    <source>
        <dbReference type="EMBL" id="ABD04040.1"/>
    </source>
</evidence>
<evidence type="ECO:0000256" key="6">
    <source>
        <dbReference type="ARBA" id="ARBA00023136"/>
    </source>
</evidence>
<dbReference type="Gene3D" id="2.60.40.4360">
    <property type="match status" value="1"/>
</dbReference>
<feature type="signal peptide" evidence="10">
    <location>
        <begin position="1"/>
        <end position="32"/>
    </location>
</feature>
<keyword evidence="4 10" id="KW-0732">Signal</keyword>
<dbReference type="GO" id="GO:0016020">
    <property type="term" value="C:membrane"/>
    <property type="evidence" value="ECO:0007669"/>
    <property type="project" value="UniProtKB-SubCell"/>
</dbReference>
<keyword evidence="7" id="KW-0325">Glycoprotein</keyword>
<dbReference type="Pfam" id="PF02430">
    <property type="entry name" value="AMA-1"/>
    <property type="match status" value="1"/>
</dbReference>
<feature type="transmembrane region" description="Helical" evidence="9">
    <location>
        <begin position="514"/>
        <end position="532"/>
    </location>
</feature>
<comment type="similarity">
    <text evidence="2">Belongs to the apicomplexan parasites AMA1 family.</text>
</comment>
<evidence type="ECO:0000256" key="10">
    <source>
        <dbReference type="SAM" id="SignalP"/>
    </source>
</evidence>
<dbReference type="SMART" id="SM00815">
    <property type="entry name" value="AMA-1"/>
    <property type="match status" value="1"/>
</dbReference>
<evidence type="ECO:0000256" key="7">
    <source>
        <dbReference type="ARBA" id="ARBA00023180"/>
    </source>
</evidence>
<accession>Q1WDM3</accession>
<feature type="region of interest" description="Disordered" evidence="8">
    <location>
        <begin position="48"/>
        <end position="82"/>
    </location>
</feature>
<evidence type="ECO:0000256" key="8">
    <source>
        <dbReference type="SAM" id="MobiDB-lite"/>
    </source>
</evidence>
<sequence length="598" mass="65994">MTGERTKRSNILGKYAFLALSLLCLLLPSCEADSSTAGAYYRRQGASRPAAKGRTVTKPIRGSVETPRRGRTRSTATSDHDSGEWDRYMAKFDIAHSHGAGIYVDLGGDATVSGKSYRMPTGKCPVMGKVLLLGNGADFSLTPIYHCGFLKNRGLAFPETTAKDSKTQLTRRTPTRGRRQAPDEASISPVTAADLKRWGYNGDDVANCAEYANNIVPLAEQNTKYRYPFVYDAKDEMCYVLYTPIQYNQGTRYCDNDGSKDKGDSSMLCMTPIKSEVDAKLCYSSAFVDRKWKDNCPMAPVRDAIFGKWSNGSCVAMAPAFQEYTDSMEECASIVFENSAADLDIDKKADNFNEVTALTDGLTTVDLTKVAKALFTPLVNAGTSAKKSGGVGMNWANYDSRTGLCRVLDSAPNCLVINAGSFALTALSSPLEKDAVNYPCNIKTNGYVEPRTRSYSRGDDEFEVTTSLSKDNLKCSMYVHKKKSASCGTYYYCSPFEADEPEEKSFDWKRIAKYAAAFLAAALLLLAFLWVFRCLWRTKQDDDDACDYDRLMSKYEYSETAHGPAGRREQQLTSDAYIWGEAVARPSDVTPVHISKAK</sequence>
<protein>
    <submittedName>
        <fullName evidence="11">Apical membrane antigen 1</fullName>
    </submittedName>
</protein>
<keyword evidence="6 9" id="KW-0472">Membrane</keyword>
<evidence type="ECO:0000256" key="5">
    <source>
        <dbReference type="ARBA" id="ARBA00022989"/>
    </source>
</evidence>
<dbReference type="AlphaFoldDB" id="Q1WDM3"/>
<feature type="region of interest" description="Disordered" evidence="8">
    <location>
        <begin position="162"/>
        <end position="187"/>
    </location>
</feature>
<evidence type="ECO:0000256" key="4">
    <source>
        <dbReference type="ARBA" id="ARBA00022729"/>
    </source>
</evidence>